<proteinExistence type="predicted"/>
<dbReference type="PANTHER" id="PTHR47163:SF2">
    <property type="entry name" value="SI:DKEY-17M8.2"/>
    <property type="match status" value="1"/>
</dbReference>
<dbReference type="Pfam" id="PF12762">
    <property type="entry name" value="DDE_Tnp_IS1595"/>
    <property type="match status" value="1"/>
</dbReference>
<dbReference type="SMART" id="SM01126">
    <property type="entry name" value="DDE_Tnp_IS1595"/>
    <property type="match status" value="1"/>
</dbReference>
<dbReference type="AlphaFoldDB" id="A0AAX4JB77"/>
<reference evidence="2" key="1">
    <citation type="journal article" date="2024" name="BMC Genomics">
        <title>Functional annotation of a divergent genome using sequence and structure-based similarity.</title>
        <authorList>
            <person name="Svedberg D."/>
            <person name="Winiger R.R."/>
            <person name="Berg A."/>
            <person name="Sharma H."/>
            <person name="Tellgren-Roth C."/>
            <person name="Debrunner-Vossbrinck B.A."/>
            <person name="Vossbrinck C.R."/>
            <person name="Barandun J."/>
        </authorList>
    </citation>
    <scope>NUCLEOTIDE SEQUENCE</scope>
    <source>
        <strain evidence="2">Illinois isolate</strain>
    </source>
</reference>
<dbReference type="EMBL" id="CP142729">
    <property type="protein sequence ID" value="WUR03191.1"/>
    <property type="molecule type" value="Genomic_DNA"/>
</dbReference>
<keyword evidence="3" id="KW-1185">Reference proteome</keyword>
<dbReference type="GeneID" id="90541010"/>
<protein>
    <submittedName>
        <fullName evidence="2">DDE-TNP-IS1595 domain-containing protein</fullName>
    </submittedName>
</protein>
<evidence type="ECO:0000313" key="2">
    <source>
        <dbReference type="EMBL" id="WUR03191.1"/>
    </source>
</evidence>
<name>A0AAX4JB77_9MICR</name>
<evidence type="ECO:0000259" key="1">
    <source>
        <dbReference type="SMART" id="SM01126"/>
    </source>
</evidence>
<dbReference type="KEGG" id="vnx:VNE69_04020"/>
<dbReference type="PANTHER" id="PTHR47163">
    <property type="entry name" value="DDE_TNP_IS1595 DOMAIN-CONTAINING PROTEIN"/>
    <property type="match status" value="1"/>
</dbReference>
<accession>A0AAX4JB77</accession>
<gene>
    <name evidence="2" type="ORF">VNE69_04020</name>
</gene>
<sequence length="219" mass="25202">MKSREEELMNIFSTAIENKTVKCTKCDADCKTTKKNKYVAICKWKACKVKVSLLKDTPFYCEKTSILDILLTYNNKTLSIVENTVYNLTGKIGGPGIIVEIDESKFGKVKYHKGHRVDGVWVFGMVERTTQRKIVMIPVDNRRADTLEEIIKNYVHRESIIHSDCFKSYSKLKDIFAEHKTVNHSIEFVNNINSCHTNTIEGNWFGIKNETSVNTEQEH</sequence>
<dbReference type="InterPro" id="IPR053164">
    <property type="entry name" value="IS1016-like_transposase"/>
</dbReference>
<dbReference type="RefSeq" id="XP_065329336.1">
    <property type="nucleotide sequence ID" value="XM_065473264.1"/>
</dbReference>
<feature type="domain" description="ISXO2-like transposase" evidence="1">
    <location>
        <begin position="91"/>
        <end position="214"/>
    </location>
</feature>
<dbReference type="Proteomes" id="UP001334084">
    <property type="component" value="Chromosome 4"/>
</dbReference>
<dbReference type="InterPro" id="IPR024445">
    <property type="entry name" value="Tnp_ISXO2-like"/>
</dbReference>
<organism evidence="2 3">
    <name type="scientific">Vairimorpha necatrix</name>
    <dbReference type="NCBI Taxonomy" id="6039"/>
    <lineage>
        <taxon>Eukaryota</taxon>
        <taxon>Fungi</taxon>
        <taxon>Fungi incertae sedis</taxon>
        <taxon>Microsporidia</taxon>
        <taxon>Nosematidae</taxon>
        <taxon>Vairimorpha</taxon>
    </lineage>
</organism>
<evidence type="ECO:0000313" key="3">
    <source>
        <dbReference type="Proteomes" id="UP001334084"/>
    </source>
</evidence>